<protein>
    <recommendedName>
        <fullName evidence="5">Zinc finger protein</fullName>
    </recommendedName>
</protein>
<accession>A0ABY4YHD0</accession>
<keyword evidence="1" id="KW-0805">Transcription regulation</keyword>
<proteinExistence type="predicted"/>
<evidence type="ECO:0000256" key="1">
    <source>
        <dbReference type="ARBA" id="ARBA00023015"/>
    </source>
</evidence>
<gene>
    <name evidence="3" type="ORF">NF557_16405</name>
</gene>
<evidence type="ECO:0008006" key="5">
    <source>
        <dbReference type="Google" id="ProtNLM"/>
    </source>
</evidence>
<dbReference type="EMBL" id="CP099490">
    <property type="protein sequence ID" value="USQ76148.1"/>
    <property type="molecule type" value="Genomic_DNA"/>
</dbReference>
<evidence type="ECO:0000256" key="2">
    <source>
        <dbReference type="ARBA" id="ARBA00023163"/>
    </source>
</evidence>
<name>A0ABY4YHD0_9MICO</name>
<reference evidence="3" key="1">
    <citation type="submission" date="2022-06" db="EMBL/GenBank/DDBJ databases">
        <title>Ornithinimicrobium JY.X270.</title>
        <authorList>
            <person name="Huang Y."/>
        </authorList>
    </citation>
    <scope>NUCLEOTIDE SEQUENCE</scope>
    <source>
        <strain evidence="3">JY.X270</strain>
    </source>
</reference>
<organism evidence="3 4">
    <name type="scientific">Ornithinimicrobium cryptoxanthini</name>
    <dbReference type="NCBI Taxonomy" id="2934161"/>
    <lineage>
        <taxon>Bacteria</taxon>
        <taxon>Bacillati</taxon>
        <taxon>Actinomycetota</taxon>
        <taxon>Actinomycetes</taxon>
        <taxon>Micrococcales</taxon>
        <taxon>Ornithinimicrobiaceae</taxon>
        <taxon>Ornithinimicrobium</taxon>
    </lineage>
</organism>
<dbReference type="Proteomes" id="UP001056535">
    <property type="component" value="Chromosome"/>
</dbReference>
<dbReference type="InterPro" id="IPR041916">
    <property type="entry name" value="Anti_sigma_zinc_sf"/>
</dbReference>
<evidence type="ECO:0000313" key="4">
    <source>
        <dbReference type="Proteomes" id="UP001056535"/>
    </source>
</evidence>
<dbReference type="RefSeq" id="WP_252620843.1">
    <property type="nucleotide sequence ID" value="NZ_CP099490.1"/>
</dbReference>
<sequence>MVESQHTSPDLLLDLALGHLTGPVRDEVMVHVTDCVGCRAELADLSAAVEGTLAAVPRTEPPPGLATSVLGRIGVGEVTEPTPRVPRWVGVAAAAVLGLGVGSGFALALGDGPGGAPATEQPVQSAGLPLTTADGDQVGTVSRSWSDGEAVLVVDVSSGQPGRSYQCRLVLEGGGTQDVGRWTLSPDRPNSWVVPDPGVTSVELVTDSGTVWSSATL</sequence>
<dbReference type="Gene3D" id="1.10.10.1320">
    <property type="entry name" value="Anti-sigma factor, zinc-finger domain"/>
    <property type="match status" value="1"/>
</dbReference>
<evidence type="ECO:0000313" key="3">
    <source>
        <dbReference type="EMBL" id="USQ76148.1"/>
    </source>
</evidence>
<keyword evidence="2" id="KW-0804">Transcription</keyword>
<keyword evidence="4" id="KW-1185">Reference proteome</keyword>